<evidence type="ECO:0000256" key="6">
    <source>
        <dbReference type="ARBA" id="ARBA00023136"/>
    </source>
</evidence>
<dbReference type="InterPro" id="IPR052049">
    <property type="entry name" value="Electron_transfer_protein"/>
</dbReference>
<dbReference type="GO" id="GO:0005886">
    <property type="term" value="C:plasma membrane"/>
    <property type="evidence" value="ECO:0007669"/>
    <property type="project" value="UniProtKB-SubCell"/>
</dbReference>
<dbReference type="AlphaFoldDB" id="A0A075WTB1"/>
<dbReference type="eggNOG" id="COG3301">
    <property type="taxonomic scope" value="Bacteria"/>
</dbReference>
<feature type="transmembrane region" description="Helical" evidence="7">
    <location>
        <begin position="58"/>
        <end position="78"/>
    </location>
</feature>
<dbReference type="STRING" id="289377.HL41_04460"/>
<protein>
    <recommendedName>
        <fullName evidence="10">Polysulfide reductase</fullName>
    </recommendedName>
</protein>
<gene>
    <name evidence="8" type="ORF">HL41_04460</name>
</gene>
<evidence type="ECO:0000256" key="1">
    <source>
        <dbReference type="ARBA" id="ARBA00004651"/>
    </source>
</evidence>
<evidence type="ECO:0000256" key="2">
    <source>
        <dbReference type="ARBA" id="ARBA00008929"/>
    </source>
</evidence>
<dbReference type="InterPro" id="IPR005614">
    <property type="entry name" value="NrfD-like"/>
</dbReference>
<dbReference type="OrthoDB" id="9768846at2"/>
<evidence type="ECO:0000256" key="5">
    <source>
        <dbReference type="ARBA" id="ARBA00022989"/>
    </source>
</evidence>
<reference evidence="8 9" key="1">
    <citation type="journal article" date="2015" name="Genome Announc.">
        <title>Genome Sequence of a Sulfate-Reducing Thermophilic Bacterium, Thermodesulfobacterium commune DSM 2178T (Phylum Thermodesulfobacteria).</title>
        <authorList>
            <person name="Bhatnagar S."/>
            <person name="Badger J.H."/>
            <person name="Madupu R."/>
            <person name="Khouri H.M."/>
            <person name="O'Connor E.M."/>
            <person name="Robb F.T."/>
            <person name="Ward N.L."/>
            <person name="Eisen J.A."/>
        </authorList>
    </citation>
    <scope>NUCLEOTIDE SEQUENCE [LARGE SCALE GENOMIC DNA]</scope>
    <source>
        <strain evidence="8 9">DSM 2178</strain>
    </source>
</reference>
<feature type="transmembrane region" description="Helical" evidence="7">
    <location>
        <begin position="98"/>
        <end position="121"/>
    </location>
</feature>
<evidence type="ECO:0000313" key="9">
    <source>
        <dbReference type="Proteomes" id="UP000028481"/>
    </source>
</evidence>
<keyword evidence="9" id="KW-1185">Reference proteome</keyword>
<dbReference type="Proteomes" id="UP000028481">
    <property type="component" value="Chromosome"/>
</dbReference>
<dbReference type="RefSeq" id="WP_038061663.1">
    <property type="nucleotide sequence ID" value="NZ_CP008796.1"/>
</dbReference>
<name>A0A075WTB1_9BACT</name>
<evidence type="ECO:0000313" key="8">
    <source>
        <dbReference type="EMBL" id="AIH04076.1"/>
    </source>
</evidence>
<feature type="transmembrane region" description="Helical" evidence="7">
    <location>
        <begin position="151"/>
        <end position="173"/>
    </location>
</feature>
<evidence type="ECO:0000256" key="7">
    <source>
        <dbReference type="SAM" id="Phobius"/>
    </source>
</evidence>
<dbReference type="Gene3D" id="1.20.1630.10">
    <property type="entry name" value="Formate dehydrogenase/DMSO reductase domain"/>
    <property type="match status" value="1"/>
</dbReference>
<keyword evidence="5 7" id="KW-1133">Transmembrane helix</keyword>
<dbReference type="EMBL" id="CP008796">
    <property type="protein sequence ID" value="AIH04076.1"/>
    <property type="molecule type" value="Genomic_DNA"/>
</dbReference>
<comment type="similarity">
    <text evidence="2">Belongs to the NrfD family.</text>
</comment>
<feature type="transmembrane region" description="Helical" evidence="7">
    <location>
        <begin position="300"/>
        <end position="323"/>
    </location>
</feature>
<proteinExistence type="inferred from homology"/>
<feature type="transmembrane region" description="Helical" evidence="7">
    <location>
        <begin position="253"/>
        <end position="271"/>
    </location>
</feature>
<dbReference type="PANTHER" id="PTHR34856">
    <property type="entry name" value="PROTEIN NRFD"/>
    <property type="match status" value="1"/>
</dbReference>
<dbReference type="PaxDb" id="289377-HL41_04460"/>
<dbReference type="PANTHER" id="PTHR34856:SF2">
    <property type="entry name" value="PROTEIN NRFD"/>
    <property type="match status" value="1"/>
</dbReference>
<keyword evidence="6 7" id="KW-0472">Membrane</keyword>
<organism evidence="8 9">
    <name type="scientific">Thermodesulfobacterium commune DSM 2178</name>
    <dbReference type="NCBI Taxonomy" id="289377"/>
    <lineage>
        <taxon>Bacteria</taxon>
        <taxon>Pseudomonadati</taxon>
        <taxon>Thermodesulfobacteriota</taxon>
        <taxon>Thermodesulfobacteria</taxon>
        <taxon>Thermodesulfobacteriales</taxon>
        <taxon>Thermodesulfobacteriaceae</taxon>
        <taxon>Thermodesulfobacterium</taxon>
    </lineage>
</organism>
<accession>A0A075WTB1</accession>
<feature type="transmembrane region" description="Helical" evidence="7">
    <location>
        <begin position="24"/>
        <end position="46"/>
    </location>
</feature>
<dbReference type="Pfam" id="PF03916">
    <property type="entry name" value="NrfD"/>
    <property type="match status" value="1"/>
</dbReference>
<sequence length="328" mass="37220">MVEITITGTNSITFPHFEVWDWRIVLYLFLGGLAAGTLVMCSIANLRPTKTVEELAKCVRAPLIAFVMLAVGALFIILEIKAPWHLYWGYLTFQPLSLMSWGTWGVPLVLFFNALYILAVLPEEQKHYLKFEFLKRFSDRLKPRMRLIAKINFVAGIFLAIYTGILLASFLAVPLWNNATLPILFLVSALSAGAALIVIIAKDVEIKYLFTKIDVWLIVIELLLIPLYFYGLYVSSAPYKRALEPFFSFKGEYFIYTLALILIFLFLPLALRMKLGEITEFEEHGLPHQFTRGQILRMNIAAILVIAGTLILRGAIVYAGQLIKLSIY</sequence>
<dbReference type="KEGG" id="tcm:HL41_04460"/>
<comment type="subcellular location">
    <subcellularLocation>
        <location evidence="1">Cell membrane</location>
        <topology evidence="1">Multi-pass membrane protein</topology>
    </subcellularLocation>
</comment>
<evidence type="ECO:0000256" key="4">
    <source>
        <dbReference type="ARBA" id="ARBA00022692"/>
    </source>
</evidence>
<feature type="transmembrane region" description="Helical" evidence="7">
    <location>
        <begin position="213"/>
        <end position="233"/>
    </location>
</feature>
<evidence type="ECO:0000256" key="3">
    <source>
        <dbReference type="ARBA" id="ARBA00022475"/>
    </source>
</evidence>
<dbReference type="HOGENOM" id="CLU_045348_1_2_0"/>
<evidence type="ECO:0008006" key="10">
    <source>
        <dbReference type="Google" id="ProtNLM"/>
    </source>
</evidence>
<keyword evidence="3" id="KW-1003">Cell membrane</keyword>
<keyword evidence="4 7" id="KW-0812">Transmembrane</keyword>
<feature type="transmembrane region" description="Helical" evidence="7">
    <location>
        <begin position="179"/>
        <end position="201"/>
    </location>
</feature>